<proteinExistence type="predicted"/>
<feature type="non-terminal residue" evidence="2">
    <location>
        <position position="97"/>
    </location>
</feature>
<evidence type="ECO:0000313" key="2">
    <source>
        <dbReference type="EMBL" id="SBS19483.1"/>
    </source>
</evidence>
<evidence type="ECO:0000256" key="1">
    <source>
        <dbReference type="SAM" id="MobiDB-lite"/>
    </source>
</evidence>
<dbReference type="EMBL" id="HAEI01017014">
    <property type="protein sequence ID" value="SBS19483.1"/>
    <property type="molecule type" value="Transcribed_RNA"/>
</dbReference>
<reference evidence="2" key="1">
    <citation type="submission" date="2016-05" db="EMBL/GenBank/DDBJ databases">
        <authorList>
            <person name="Lavstsen T."/>
            <person name="Jespersen J.S."/>
        </authorList>
    </citation>
    <scope>NUCLEOTIDE SEQUENCE</scope>
    <source>
        <tissue evidence="2">Brain</tissue>
    </source>
</reference>
<reference evidence="2" key="2">
    <citation type="submission" date="2016-06" db="EMBL/GenBank/DDBJ databases">
        <title>The genome of a short-lived fish provides insights into sex chromosome evolution and the genetic control of aging.</title>
        <authorList>
            <person name="Reichwald K."/>
            <person name="Felder M."/>
            <person name="Petzold A."/>
            <person name="Koch P."/>
            <person name="Groth M."/>
            <person name="Platzer M."/>
        </authorList>
    </citation>
    <scope>NUCLEOTIDE SEQUENCE</scope>
    <source>
        <tissue evidence="2">Brain</tissue>
    </source>
</reference>
<organism evidence="2">
    <name type="scientific">Nothobranchius rachovii</name>
    <name type="common">bluefin notho</name>
    <dbReference type="NCBI Taxonomy" id="451742"/>
    <lineage>
        <taxon>Eukaryota</taxon>
        <taxon>Metazoa</taxon>
        <taxon>Chordata</taxon>
        <taxon>Craniata</taxon>
        <taxon>Vertebrata</taxon>
        <taxon>Euteleostomi</taxon>
        <taxon>Actinopterygii</taxon>
        <taxon>Neopterygii</taxon>
        <taxon>Teleostei</taxon>
        <taxon>Neoteleostei</taxon>
        <taxon>Acanthomorphata</taxon>
        <taxon>Ovalentaria</taxon>
        <taxon>Atherinomorphae</taxon>
        <taxon>Cyprinodontiformes</taxon>
        <taxon>Nothobranchiidae</taxon>
        <taxon>Nothobranchius</taxon>
    </lineage>
</organism>
<feature type="region of interest" description="Disordered" evidence="1">
    <location>
        <begin position="74"/>
        <end position="97"/>
    </location>
</feature>
<protein>
    <submittedName>
        <fullName evidence="2">Uncharacterized protein</fullName>
    </submittedName>
</protein>
<accession>A0A1A8SNK1</accession>
<name>A0A1A8SNK1_9TELE</name>
<sequence length="97" mass="10806">ELRFGQIGKDASFETIFFDLQSNRCNAAADARQPALLRAKQTSTLDANKHSSFLPSPRGISDWTGPIGANLRVPDIRVHSTGSDHRTPWIEREPPHQ</sequence>
<feature type="non-terminal residue" evidence="2">
    <location>
        <position position="1"/>
    </location>
</feature>
<gene>
    <name evidence="2" type="primary">Nfu_g_1_002183</name>
</gene>
<dbReference type="AlphaFoldDB" id="A0A1A8SNK1"/>